<evidence type="ECO:0000313" key="1">
    <source>
        <dbReference type="EMBL" id="TNV74754.1"/>
    </source>
</evidence>
<protein>
    <submittedName>
        <fullName evidence="1">Uncharacterized protein</fullName>
    </submittedName>
</protein>
<name>A0A8J8NHE3_HALGN</name>
<sequence length="100" mass="11099">MEYQAKPKKQGAKKEHYSKSKKKFMKMVEMDEGILFPLAAGNIKDLPPQKRGRAQNTVSSGGCYNSLSYESVTTQQQNQPNSGGATTMPPIFVETKLMIV</sequence>
<keyword evidence="2" id="KW-1185">Reference proteome</keyword>
<dbReference type="AlphaFoldDB" id="A0A8J8NHE3"/>
<organism evidence="1 2">
    <name type="scientific">Halteria grandinella</name>
    <dbReference type="NCBI Taxonomy" id="5974"/>
    <lineage>
        <taxon>Eukaryota</taxon>
        <taxon>Sar</taxon>
        <taxon>Alveolata</taxon>
        <taxon>Ciliophora</taxon>
        <taxon>Intramacronucleata</taxon>
        <taxon>Spirotrichea</taxon>
        <taxon>Stichotrichia</taxon>
        <taxon>Sporadotrichida</taxon>
        <taxon>Halteriidae</taxon>
        <taxon>Halteria</taxon>
    </lineage>
</organism>
<accession>A0A8J8NHE3</accession>
<dbReference type="EMBL" id="RRYP01016660">
    <property type="protein sequence ID" value="TNV74754.1"/>
    <property type="molecule type" value="Genomic_DNA"/>
</dbReference>
<gene>
    <name evidence="1" type="ORF">FGO68_gene14505</name>
</gene>
<reference evidence="1" key="1">
    <citation type="submission" date="2019-06" db="EMBL/GenBank/DDBJ databases">
        <authorList>
            <person name="Zheng W."/>
        </authorList>
    </citation>
    <scope>NUCLEOTIDE SEQUENCE</scope>
    <source>
        <strain evidence="1">QDHG01</strain>
    </source>
</reference>
<evidence type="ECO:0000313" key="2">
    <source>
        <dbReference type="Proteomes" id="UP000785679"/>
    </source>
</evidence>
<comment type="caution">
    <text evidence="1">The sequence shown here is derived from an EMBL/GenBank/DDBJ whole genome shotgun (WGS) entry which is preliminary data.</text>
</comment>
<dbReference type="Proteomes" id="UP000785679">
    <property type="component" value="Unassembled WGS sequence"/>
</dbReference>
<proteinExistence type="predicted"/>